<dbReference type="InterPro" id="IPR003594">
    <property type="entry name" value="HATPase_dom"/>
</dbReference>
<reference evidence="14 15" key="1">
    <citation type="submission" date="2015-03" db="EMBL/GenBank/DDBJ databases">
        <authorList>
            <person name="Xie B.-B."/>
            <person name="Rong J.-C."/>
            <person name="Qin Q.-L."/>
            <person name="Zhang Y.-Z."/>
        </authorList>
    </citation>
    <scope>NUCLEOTIDE SEQUENCE [LARGE SCALE GENOMIC DNA]</scope>
    <source>
        <strain evidence="14 15">KMM 661</strain>
    </source>
</reference>
<dbReference type="PANTHER" id="PTHR45436:SF14">
    <property type="entry name" value="SENSOR PROTEIN QSEC"/>
    <property type="match status" value="1"/>
</dbReference>
<evidence type="ECO:0000256" key="9">
    <source>
        <dbReference type="ARBA" id="ARBA00022840"/>
    </source>
</evidence>
<dbReference type="InterPro" id="IPR003661">
    <property type="entry name" value="HisK_dim/P_dom"/>
</dbReference>
<dbReference type="RefSeq" id="WP_089369114.1">
    <property type="nucleotide sequence ID" value="NZ_BJXZ01000029.1"/>
</dbReference>
<organism evidence="14 15">
    <name type="scientific">Pseudoalteromonas nigrifaciens</name>
    <dbReference type="NCBI Taxonomy" id="28109"/>
    <lineage>
        <taxon>Bacteria</taxon>
        <taxon>Pseudomonadati</taxon>
        <taxon>Pseudomonadota</taxon>
        <taxon>Gammaproteobacteria</taxon>
        <taxon>Alteromonadales</taxon>
        <taxon>Pseudoalteromonadaceae</taxon>
        <taxon>Pseudoalteromonas</taxon>
    </lineage>
</organism>
<dbReference type="SMART" id="SM00388">
    <property type="entry name" value="HisKA"/>
    <property type="match status" value="1"/>
</dbReference>
<keyword evidence="11" id="KW-0902">Two-component regulatory system</keyword>
<evidence type="ECO:0000256" key="10">
    <source>
        <dbReference type="ARBA" id="ARBA00022989"/>
    </source>
</evidence>
<evidence type="ECO:0000256" key="6">
    <source>
        <dbReference type="ARBA" id="ARBA00022692"/>
    </source>
</evidence>
<evidence type="ECO:0000256" key="5">
    <source>
        <dbReference type="ARBA" id="ARBA00022679"/>
    </source>
</evidence>
<dbReference type="Proteomes" id="UP000198329">
    <property type="component" value="Chromosome II"/>
</dbReference>
<evidence type="ECO:0000256" key="7">
    <source>
        <dbReference type="ARBA" id="ARBA00022741"/>
    </source>
</evidence>
<dbReference type="PROSITE" id="PS50109">
    <property type="entry name" value="HIS_KIN"/>
    <property type="match status" value="1"/>
</dbReference>
<evidence type="ECO:0000313" key="15">
    <source>
        <dbReference type="Proteomes" id="UP000198329"/>
    </source>
</evidence>
<dbReference type="EC" id="2.7.13.3" evidence="3"/>
<keyword evidence="6 12" id="KW-0812">Transmembrane</keyword>
<evidence type="ECO:0000313" key="14">
    <source>
        <dbReference type="EMBL" id="ASM55869.1"/>
    </source>
</evidence>
<dbReference type="SUPFAM" id="SSF47384">
    <property type="entry name" value="Homodimeric domain of signal transducing histidine kinase"/>
    <property type="match status" value="1"/>
</dbReference>
<evidence type="ECO:0000256" key="11">
    <source>
        <dbReference type="ARBA" id="ARBA00023012"/>
    </source>
</evidence>
<dbReference type="InterPro" id="IPR005467">
    <property type="entry name" value="His_kinase_dom"/>
</dbReference>
<comment type="catalytic activity">
    <reaction evidence="1">
        <text>ATP + protein L-histidine = ADP + protein N-phospho-L-histidine.</text>
        <dbReference type="EC" id="2.7.13.3"/>
    </reaction>
</comment>
<evidence type="ECO:0000256" key="8">
    <source>
        <dbReference type="ARBA" id="ARBA00022777"/>
    </source>
</evidence>
<evidence type="ECO:0000256" key="1">
    <source>
        <dbReference type="ARBA" id="ARBA00000085"/>
    </source>
</evidence>
<dbReference type="GeneID" id="300943479"/>
<keyword evidence="7" id="KW-0547">Nucleotide-binding</keyword>
<dbReference type="GO" id="GO:0005524">
    <property type="term" value="F:ATP binding"/>
    <property type="evidence" value="ECO:0007669"/>
    <property type="project" value="UniProtKB-KW"/>
</dbReference>
<name>A0AAC9UMP4_9GAMM</name>
<keyword evidence="8 14" id="KW-0418">Kinase</keyword>
<feature type="transmembrane region" description="Helical" evidence="12">
    <location>
        <begin position="148"/>
        <end position="171"/>
    </location>
</feature>
<keyword evidence="5" id="KW-0808">Transferase</keyword>
<dbReference type="Pfam" id="PF02518">
    <property type="entry name" value="HATPase_c"/>
    <property type="match status" value="1"/>
</dbReference>
<feature type="domain" description="Histidine kinase" evidence="13">
    <location>
        <begin position="232"/>
        <end position="436"/>
    </location>
</feature>
<evidence type="ECO:0000256" key="12">
    <source>
        <dbReference type="SAM" id="Phobius"/>
    </source>
</evidence>
<keyword evidence="9" id="KW-0067">ATP-binding</keyword>
<dbReference type="KEGG" id="png:PNIG_b0241"/>
<evidence type="ECO:0000256" key="4">
    <source>
        <dbReference type="ARBA" id="ARBA00022553"/>
    </source>
</evidence>
<evidence type="ECO:0000259" key="13">
    <source>
        <dbReference type="PROSITE" id="PS50109"/>
    </source>
</evidence>
<keyword evidence="12" id="KW-0472">Membrane</keyword>
<dbReference type="InterPro" id="IPR036097">
    <property type="entry name" value="HisK_dim/P_sf"/>
</dbReference>
<sequence length="440" mass="48198">MSLRLRLTVLVAAVFLGFWLIASVWMISGLNNKLEVNFDQRLRSTAFMLGNILAHVPKDALSKSLPDIINASGVNTEKGLTCQISSLQGSIIASSNSQSFPNQPSLNQGFSYLSSEQAQWRTFTLITAQYKITIADKVAERDVLYHDLLISILIPPALAIFVALILLWFAIGTGIRPIKLLIHALEKRGSHDLEPIQLNQPLKELQPLITSQNALMARLAKGISREKHFTSNAAHELRTPLAGILAQIQLAELTQDTTQQKALGQAKKSAHRLNTILDNLLVLAHVDADTPLNITEPWELDSLITTVVTESNNNNARLTYNITASQPVYCIPSAMLTIVCRNLLDNAFKYSKANTPVILAANLTATALKITISNHAHINQADLANMATRFWRKGAANGAGLGLSIVASIAEKYQGSVAFTNDEDRFIVSFNLPIKNVNPQ</sequence>
<dbReference type="GO" id="GO:0000155">
    <property type="term" value="F:phosphorelay sensor kinase activity"/>
    <property type="evidence" value="ECO:0007669"/>
    <property type="project" value="InterPro"/>
</dbReference>
<dbReference type="CDD" id="cd00082">
    <property type="entry name" value="HisKA"/>
    <property type="match status" value="1"/>
</dbReference>
<dbReference type="GO" id="GO:0005886">
    <property type="term" value="C:plasma membrane"/>
    <property type="evidence" value="ECO:0007669"/>
    <property type="project" value="TreeGrafter"/>
</dbReference>
<dbReference type="Gene3D" id="3.30.565.10">
    <property type="entry name" value="Histidine kinase-like ATPase, C-terminal domain"/>
    <property type="match status" value="1"/>
</dbReference>
<dbReference type="InterPro" id="IPR036890">
    <property type="entry name" value="HATPase_C_sf"/>
</dbReference>
<keyword evidence="15" id="KW-1185">Reference proteome</keyword>
<dbReference type="EMBL" id="CP011037">
    <property type="protein sequence ID" value="ASM55869.1"/>
    <property type="molecule type" value="Genomic_DNA"/>
</dbReference>
<accession>A0AAC9UMP4</accession>
<protein>
    <recommendedName>
        <fullName evidence="3">histidine kinase</fullName>
        <ecNumber evidence="3">2.7.13.3</ecNumber>
    </recommendedName>
</protein>
<keyword evidence="4" id="KW-0597">Phosphoprotein</keyword>
<dbReference type="InterPro" id="IPR050428">
    <property type="entry name" value="TCS_sensor_his_kinase"/>
</dbReference>
<evidence type="ECO:0000256" key="3">
    <source>
        <dbReference type="ARBA" id="ARBA00012438"/>
    </source>
</evidence>
<dbReference type="AlphaFoldDB" id="A0AAC9UMP4"/>
<dbReference type="Pfam" id="PF00512">
    <property type="entry name" value="HisKA"/>
    <property type="match status" value="1"/>
</dbReference>
<keyword evidence="10 12" id="KW-1133">Transmembrane helix</keyword>
<proteinExistence type="predicted"/>
<evidence type="ECO:0000256" key="2">
    <source>
        <dbReference type="ARBA" id="ARBA00004141"/>
    </source>
</evidence>
<dbReference type="Gene3D" id="1.10.287.130">
    <property type="match status" value="1"/>
</dbReference>
<feature type="transmembrane region" description="Helical" evidence="12">
    <location>
        <begin position="7"/>
        <end position="27"/>
    </location>
</feature>
<dbReference type="SUPFAM" id="SSF55874">
    <property type="entry name" value="ATPase domain of HSP90 chaperone/DNA topoisomerase II/histidine kinase"/>
    <property type="match status" value="1"/>
</dbReference>
<dbReference type="PANTHER" id="PTHR45436">
    <property type="entry name" value="SENSOR HISTIDINE KINASE YKOH"/>
    <property type="match status" value="1"/>
</dbReference>
<comment type="subcellular location">
    <subcellularLocation>
        <location evidence="2">Membrane</location>
        <topology evidence="2">Multi-pass membrane protein</topology>
    </subcellularLocation>
</comment>
<gene>
    <name evidence="14" type="ORF">PNIG_b0241</name>
</gene>
<dbReference type="SMART" id="SM00387">
    <property type="entry name" value="HATPase_c"/>
    <property type="match status" value="1"/>
</dbReference>